<evidence type="ECO:0000313" key="11">
    <source>
        <dbReference type="Proteomes" id="UP000038040"/>
    </source>
</evidence>
<evidence type="ECO:0000256" key="8">
    <source>
        <dbReference type="RuleBase" id="RU361211"/>
    </source>
</evidence>
<dbReference type="Pfam" id="PF11717">
    <property type="entry name" value="Tudor-knot"/>
    <property type="match status" value="1"/>
</dbReference>
<gene>
    <name evidence="10" type="ORF">DME_LOCUS7517</name>
</gene>
<dbReference type="Proteomes" id="UP000274756">
    <property type="component" value="Unassembled WGS sequence"/>
</dbReference>
<keyword evidence="5" id="KW-0007">Acetylation</keyword>
<comment type="catalytic activity">
    <reaction evidence="8">
        <text>L-lysyl-[protein] + acetyl-CoA = N(6)-acetyl-L-lysyl-[protein] + CoA + H(+)</text>
        <dbReference type="Rhea" id="RHEA:45948"/>
        <dbReference type="Rhea" id="RHEA-COMP:9752"/>
        <dbReference type="Rhea" id="RHEA-COMP:10731"/>
        <dbReference type="ChEBI" id="CHEBI:15378"/>
        <dbReference type="ChEBI" id="CHEBI:29969"/>
        <dbReference type="ChEBI" id="CHEBI:57287"/>
        <dbReference type="ChEBI" id="CHEBI:57288"/>
        <dbReference type="ChEBI" id="CHEBI:61930"/>
        <dbReference type="EC" id="2.3.1.48"/>
    </reaction>
</comment>
<evidence type="ECO:0000256" key="7">
    <source>
        <dbReference type="PIRSR" id="PIRSR602717-51"/>
    </source>
</evidence>
<dbReference type="InterPro" id="IPR040706">
    <property type="entry name" value="Zf-MYST"/>
</dbReference>
<dbReference type="FunFam" id="3.40.630.30:FF:000002">
    <property type="entry name" value="Histone acetyltransferase"/>
    <property type="match status" value="1"/>
</dbReference>
<reference evidence="10 12" key="2">
    <citation type="submission" date="2018-11" db="EMBL/GenBank/DDBJ databases">
        <authorList>
            <consortium name="Pathogen Informatics"/>
        </authorList>
    </citation>
    <scope>NUCLEOTIDE SEQUENCE [LARGE SCALE GENOMIC DNA]</scope>
</reference>
<comment type="subcellular location">
    <subcellularLocation>
        <location evidence="1 8">Nucleus</location>
    </subcellularLocation>
</comment>
<dbReference type="AlphaFoldDB" id="A0A158Q3Y3"/>
<dbReference type="Gene3D" id="3.40.630.30">
    <property type="match status" value="1"/>
</dbReference>
<dbReference type="Pfam" id="PF01853">
    <property type="entry name" value="MOZ_SAS"/>
    <property type="match status" value="1"/>
</dbReference>
<evidence type="ECO:0000256" key="4">
    <source>
        <dbReference type="ARBA" id="ARBA00022679"/>
    </source>
</evidence>
<dbReference type="GO" id="GO:0072487">
    <property type="term" value="C:MSL complex"/>
    <property type="evidence" value="ECO:0007669"/>
    <property type="project" value="TreeGrafter"/>
</dbReference>
<evidence type="ECO:0000256" key="6">
    <source>
        <dbReference type="ARBA" id="ARBA00023242"/>
    </source>
</evidence>
<organism evidence="11 13">
    <name type="scientific">Dracunculus medinensis</name>
    <name type="common">Guinea worm</name>
    <dbReference type="NCBI Taxonomy" id="318479"/>
    <lineage>
        <taxon>Eukaryota</taxon>
        <taxon>Metazoa</taxon>
        <taxon>Ecdysozoa</taxon>
        <taxon>Nematoda</taxon>
        <taxon>Chromadorea</taxon>
        <taxon>Rhabditida</taxon>
        <taxon>Spirurina</taxon>
        <taxon>Dracunculoidea</taxon>
        <taxon>Dracunculidae</taxon>
        <taxon>Dracunculus</taxon>
    </lineage>
</organism>
<dbReference type="Gene3D" id="2.30.30.140">
    <property type="match status" value="1"/>
</dbReference>
<dbReference type="EC" id="2.3.1.48" evidence="3 8"/>
<evidence type="ECO:0000313" key="12">
    <source>
        <dbReference type="Proteomes" id="UP000274756"/>
    </source>
</evidence>
<dbReference type="EMBL" id="UYYG01001161">
    <property type="protein sequence ID" value="VDN57544.1"/>
    <property type="molecule type" value="Genomic_DNA"/>
</dbReference>
<dbReference type="InterPro" id="IPR036388">
    <property type="entry name" value="WH-like_DNA-bd_sf"/>
</dbReference>
<dbReference type="STRING" id="318479.A0A158Q3Y3"/>
<dbReference type="WBParaSite" id="DME_0000351201-mRNA-1">
    <property type="protein sequence ID" value="DME_0000351201-mRNA-1"/>
    <property type="gene ID" value="DME_0000351201"/>
</dbReference>
<dbReference type="SUPFAM" id="SSF54160">
    <property type="entry name" value="Chromo domain-like"/>
    <property type="match status" value="1"/>
</dbReference>
<dbReference type="FunFam" id="3.30.60.60:FF:000001">
    <property type="entry name" value="Histone acetyltransferase"/>
    <property type="match status" value="1"/>
</dbReference>
<evidence type="ECO:0000256" key="1">
    <source>
        <dbReference type="ARBA" id="ARBA00004123"/>
    </source>
</evidence>
<dbReference type="GO" id="GO:0044545">
    <property type="term" value="C:NSL complex"/>
    <property type="evidence" value="ECO:0007669"/>
    <property type="project" value="TreeGrafter"/>
</dbReference>
<evidence type="ECO:0000313" key="13">
    <source>
        <dbReference type="WBParaSite" id="DME_0000351201-mRNA-1"/>
    </source>
</evidence>
<dbReference type="PANTHER" id="PTHR10615">
    <property type="entry name" value="HISTONE ACETYLTRANSFERASE"/>
    <property type="match status" value="1"/>
</dbReference>
<dbReference type="Pfam" id="PF17772">
    <property type="entry name" value="zf-MYST"/>
    <property type="match status" value="1"/>
</dbReference>
<name>A0A158Q3Y3_DRAME</name>
<dbReference type="InterPro" id="IPR050603">
    <property type="entry name" value="MYST_HAT"/>
</dbReference>
<dbReference type="Gene3D" id="1.10.10.10">
    <property type="entry name" value="Winged helix-like DNA-binding domain superfamily/Winged helix DNA-binding domain"/>
    <property type="match status" value="1"/>
</dbReference>
<dbReference type="PROSITE" id="PS51726">
    <property type="entry name" value="MYST_HAT"/>
    <property type="match status" value="1"/>
</dbReference>
<accession>A0A158Q3Y3</accession>
<feature type="active site" description="Proton donor/acceptor" evidence="7">
    <location>
        <position position="381"/>
    </location>
</feature>
<dbReference type="GO" id="GO:0035267">
    <property type="term" value="C:NuA4 histone acetyltransferase complex"/>
    <property type="evidence" value="ECO:0007669"/>
    <property type="project" value="TreeGrafter"/>
</dbReference>
<dbReference type="FunFam" id="1.10.10.10:FF:000022">
    <property type="entry name" value="Histone acetyltransferase"/>
    <property type="match status" value="1"/>
</dbReference>
<dbReference type="GO" id="GO:0005634">
    <property type="term" value="C:nucleus"/>
    <property type="evidence" value="ECO:0007669"/>
    <property type="project" value="UniProtKB-SubCell"/>
</dbReference>
<keyword evidence="6 8" id="KW-0539">Nucleus</keyword>
<dbReference type="PANTHER" id="PTHR10615:SF82">
    <property type="entry name" value="HISTONE ACETYLTRANSFERASE KAT8"/>
    <property type="match status" value="1"/>
</dbReference>
<dbReference type="Gene3D" id="3.30.60.60">
    <property type="entry name" value="N-acetyl transferase-like"/>
    <property type="match status" value="1"/>
</dbReference>
<dbReference type="InterPro" id="IPR002717">
    <property type="entry name" value="HAT_MYST-type"/>
</dbReference>
<dbReference type="Proteomes" id="UP000038040">
    <property type="component" value="Unplaced"/>
</dbReference>
<feature type="domain" description="MYST-type HAT" evidence="9">
    <location>
        <begin position="206"/>
        <end position="479"/>
    </location>
</feature>
<comment type="similarity">
    <text evidence="2 8">Belongs to the MYST (SAS/MOZ) family.</text>
</comment>
<protein>
    <recommendedName>
        <fullName evidence="3 8">Histone acetyltransferase</fullName>
        <ecNumber evidence="3 8">2.3.1.48</ecNumber>
    </recommendedName>
</protein>
<reference evidence="13" key="1">
    <citation type="submission" date="2016-04" db="UniProtKB">
        <authorList>
            <consortium name="WormBaseParasite"/>
        </authorList>
    </citation>
    <scope>IDENTIFICATION</scope>
</reference>
<evidence type="ECO:0000256" key="5">
    <source>
        <dbReference type="ARBA" id="ARBA00022990"/>
    </source>
</evidence>
<dbReference type="CDD" id="cd04301">
    <property type="entry name" value="NAT_SF"/>
    <property type="match status" value="1"/>
</dbReference>
<dbReference type="InterPro" id="IPR025995">
    <property type="entry name" value="Tudor-knot"/>
</dbReference>
<dbReference type="InterPro" id="IPR016197">
    <property type="entry name" value="Chromo-like_dom_sf"/>
</dbReference>
<evidence type="ECO:0000313" key="10">
    <source>
        <dbReference type="EMBL" id="VDN57544.1"/>
    </source>
</evidence>
<evidence type="ECO:0000259" key="9">
    <source>
        <dbReference type="PROSITE" id="PS51726"/>
    </source>
</evidence>
<dbReference type="GO" id="GO:0006355">
    <property type="term" value="P:regulation of DNA-templated transcription"/>
    <property type="evidence" value="ECO:0007669"/>
    <property type="project" value="InterPro"/>
</dbReference>
<evidence type="ECO:0000256" key="2">
    <source>
        <dbReference type="ARBA" id="ARBA00010107"/>
    </source>
</evidence>
<dbReference type="SUPFAM" id="SSF55729">
    <property type="entry name" value="Acyl-CoA N-acyltransferases (Nat)"/>
    <property type="match status" value="1"/>
</dbReference>
<evidence type="ECO:0000256" key="3">
    <source>
        <dbReference type="ARBA" id="ARBA00013184"/>
    </source>
</evidence>
<dbReference type="OrthoDB" id="787137at2759"/>
<dbReference type="GO" id="GO:0046972">
    <property type="term" value="F:histone H4K16 acetyltransferase activity"/>
    <property type="evidence" value="ECO:0007669"/>
    <property type="project" value="TreeGrafter"/>
</dbReference>
<sequence>MQKKIKKERSLSSQLPPTLTPFTELKVGETFIVLRRSPNNATDERCIATIVDIREEGLESSSRECQNCEGVRATDSFSNEISEDIRHICDLLIDRVCEEGGDEKMEICDDSGNHSMKSDSRRYYVHYDGMDRRLDEWVRRERFLERANPVTPSVLVVPPLFGNVLESGTLTRSQRRIHEEFNHVQKSYEDMDATTARLEKEHAEMTKVKNIEQIRFGDYIIDAWYVSPYPGEFSRSRMLYICEYCLAYMLTEQEYCCHKLHYCDRRQPPGDEIYRKNRLSIFEVDGKLNKAYCQCLCLLSKLFLDHKTLFFDVETFIFYVLCEVSRKGAHIVGHFSKERVSVNNLACIMVLPPFQRKGYGKLLIQLSYELSARQGIIGTPEKPLSDLGKVSYRSYWWWVILDALDRLNIDDVTVSNLSEASRIAEDDIISTLQTLQLIKYWKGDHVVRMTRRLVDHCRSINMGRPPKLKLDPDRLRWWPKNRPILNKESKVVAIHC</sequence>
<dbReference type="InterPro" id="IPR016181">
    <property type="entry name" value="Acyl_CoA_acyltransferase"/>
</dbReference>
<proteinExistence type="inferred from homology"/>
<keyword evidence="4" id="KW-0808">Transferase</keyword>
<keyword evidence="12" id="KW-1185">Reference proteome</keyword>